<keyword evidence="7" id="KW-1185">Reference proteome</keyword>
<feature type="domain" description="SH3" evidence="5">
    <location>
        <begin position="182"/>
        <end position="242"/>
    </location>
</feature>
<gene>
    <name evidence="6" type="ORF">LENED_005405</name>
</gene>
<dbReference type="SUPFAM" id="SSF50044">
    <property type="entry name" value="SH3-domain"/>
    <property type="match status" value="1"/>
</dbReference>
<dbReference type="PROSITE" id="PS50002">
    <property type="entry name" value="SH3"/>
    <property type="match status" value="1"/>
</dbReference>
<dbReference type="Gene3D" id="2.30.30.40">
    <property type="entry name" value="SH3 Domains"/>
    <property type="match status" value="1"/>
</dbReference>
<keyword evidence="4" id="KW-0472">Membrane</keyword>
<protein>
    <submittedName>
        <fullName evidence="6">Sh3 domain protein</fullName>
    </submittedName>
</protein>
<evidence type="ECO:0000256" key="1">
    <source>
        <dbReference type="ARBA" id="ARBA00022443"/>
    </source>
</evidence>
<dbReference type="STRING" id="5353.A0A1Q3E8U8"/>
<proteinExistence type="predicted"/>
<evidence type="ECO:0000313" key="7">
    <source>
        <dbReference type="Proteomes" id="UP000188533"/>
    </source>
</evidence>
<keyword evidence="4" id="KW-1133">Transmembrane helix</keyword>
<keyword evidence="1 2" id="KW-0728">SH3 domain</keyword>
<reference evidence="6 7" key="2">
    <citation type="submission" date="2017-02" db="EMBL/GenBank/DDBJ databases">
        <title>A genome survey and senescence transcriptome analysis in Lentinula edodes.</title>
        <authorList>
            <person name="Sakamoto Y."/>
            <person name="Nakade K."/>
            <person name="Sato S."/>
            <person name="Yoshida Y."/>
            <person name="Miyazaki K."/>
            <person name="Natsume S."/>
            <person name="Konno N."/>
        </authorList>
    </citation>
    <scope>NUCLEOTIDE SEQUENCE [LARGE SCALE GENOMIC DNA]</scope>
    <source>
        <strain evidence="6 7">NBRC 111202</strain>
    </source>
</reference>
<feature type="region of interest" description="Disordered" evidence="3">
    <location>
        <begin position="34"/>
        <end position="56"/>
    </location>
</feature>
<dbReference type="SMART" id="SM00326">
    <property type="entry name" value="SH3"/>
    <property type="match status" value="1"/>
</dbReference>
<evidence type="ECO:0000256" key="4">
    <source>
        <dbReference type="SAM" id="Phobius"/>
    </source>
</evidence>
<name>A0A1Q3E8U8_LENED</name>
<dbReference type="InterPro" id="IPR001452">
    <property type="entry name" value="SH3_domain"/>
</dbReference>
<keyword evidence="4" id="KW-0812">Transmembrane</keyword>
<dbReference type="Proteomes" id="UP000188533">
    <property type="component" value="Unassembled WGS sequence"/>
</dbReference>
<dbReference type="AlphaFoldDB" id="A0A1Q3E8U8"/>
<dbReference type="Pfam" id="PF14604">
    <property type="entry name" value="SH3_9"/>
    <property type="match status" value="1"/>
</dbReference>
<dbReference type="EMBL" id="BDGU01000150">
    <property type="protein sequence ID" value="GAW03665.1"/>
    <property type="molecule type" value="Genomic_DNA"/>
</dbReference>
<evidence type="ECO:0000313" key="6">
    <source>
        <dbReference type="EMBL" id="GAW03665.1"/>
    </source>
</evidence>
<evidence type="ECO:0000259" key="5">
    <source>
        <dbReference type="PROSITE" id="PS50002"/>
    </source>
</evidence>
<accession>A0A1Q3E8U8</accession>
<sequence length="264" mass="27266">MRSSSSTLSSTISSFSQFTSVSAIPVSPSASAVASSSATSTGSTENVIGAESNGSTSELSGGAVAAIAIGVLVLVTAAAVLIGRRCMVMRRQRKRTTARWLNGFSAPNPEAFIVPDRASAQLTMSMVNPSYGDGYAYTPTLNGAGNGTRGAVAGFAAPATPAASYNNAPTTPGLSPRTAISNVVNRATVQCTFVPNLPDELTVLNGEVLNVLQEYDDGWVFCSNSKGETGMVPLECLAYETGSEFWGERLMAGSRRVSSISGRV</sequence>
<feature type="compositionally biased region" description="Low complexity" evidence="3">
    <location>
        <begin position="34"/>
        <end position="44"/>
    </location>
</feature>
<evidence type="ECO:0000256" key="2">
    <source>
        <dbReference type="PROSITE-ProRule" id="PRU00192"/>
    </source>
</evidence>
<feature type="transmembrane region" description="Helical" evidence="4">
    <location>
        <begin position="63"/>
        <end position="83"/>
    </location>
</feature>
<evidence type="ECO:0000256" key="3">
    <source>
        <dbReference type="SAM" id="MobiDB-lite"/>
    </source>
</evidence>
<reference evidence="6 7" key="1">
    <citation type="submission" date="2016-08" db="EMBL/GenBank/DDBJ databases">
        <authorList>
            <consortium name="Lentinula edodes genome sequencing consortium"/>
            <person name="Sakamoto Y."/>
            <person name="Nakade K."/>
            <person name="Sato S."/>
            <person name="Yoshida Y."/>
            <person name="Miyazaki K."/>
            <person name="Natsume S."/>
            <person name="Konno N."/>
        </authorList>
    </citation>
    <scope>NUCLEOTIDE SEQUENCE [LARGE SCALE GENOMIC DNA]</scope>
    <source>
        <strain evidence="6 7">NBRC 111202</strain>
    </source>
</reference>
<organism evidence="6 7">
    <name type="scientific">Lentinula edodes</name>
    <name type="common">Shiitake mushroom</name>
    <name type="synonym">Lentinus edodes</name>
    <dbReference type="NCBI Taxonomy" id="5353"/>
    <lineage>
        <taxon>Eukaryota</taxon>
        <taxon>Fungi</taxon>
        <taxon>Dikarya</taxon>
        <taxon>Basidiomycota</taxon>
        <taxon>Agaricomycotina</taxon>
        <taxon>Agaricomycetes</taxon>
        <taxon>Agaricomycetidae</taxon>
        <taxon>Agaricales</taxon>
        <taxon>Marasmiineae</taxon>
        <taxon>Omphalotaceae</taxon>
        <taxon>Lentinula</taxon>
    </lineage>
</organism>
<comment type="caution">
    <text evidence="6">The sequence shown here is derived from an EMBL/GenBank/DDBJ whole genome shotgun (WGS) entry which is preliminary data.</text>
</comment>
<dbReference type="InterPro" id="IPR036028">
    <property type="entry name" value="SH3-like_dom_sf"/>
</dbReference>